<dbReference type="GO" id="GO:0006633">
    <property type="term" value="P:fatty acid biosynthetic process"/>
    <property type="evidence" value="ECO:0007669"/>
    <property type="project" value="UniProtKB-KW"/>
</dbReference>
<dbReference type="NCBIfam" id="TIGR00531">
    <property type="entry name" value="BCCP"/>
    <property type="match status" value="1"/>
</dbReference>
<accession>A0AAJ2P0Q7</accession>
<evidence type="ECO:0000256" key="2">
    <source>
        <dbReference type="ARBA" id="ARBA00017562"/>
    </source>
</evidence>
<evidence type="ECO:0000256" key="4">
    <source>
        <dbReference type="ARBA" id="ARBA00022832"/>
    </source>
</evidence>
<evidence type="ECO:0000256" key="7">
    <source>
        <dbReference type="ARBA" id="ARBA00023267"/>
    </source>
</evidence>
<keyword evidence="7 8" id="KW-0092">Biotin</keyword>
<keyword evidence="4 8" id="KW-0276">Fatty acid metabolism</keyword>
<comment type="function">
    <text evidence="8">This protein is a component of the acetyl coenzyme A carboxylase complex; first, biotin carboxylase catalyzes the carboxylation of the carrier protein and then the transcarboxylase transfers the carboxyl group to form malonyl-CoA.</text>
</comment>
<gene>
    <name evidence="11" type="primary">accB</name>
    <name evidence="11" type="ORF">GA838_00825</name>
</gene>
<keyword evidence="5 8" id="KW-0443">Lipid metabolism</keyword>
<proteinExistence type="predicted"/>
<dbReference type="Gene3D" id="2.40.50.100">
    <property type="match status" value="1"/>
</dbReference>
<dbReference type="GO" id="GO:0009317">
    <property type="term" value="C:acetyl-CoA carboxylase complex"/>
    <property type="evidence" value="ECO:0007669"/>
    <property type="project" value="InterPro"/>
</dbReference>
<dbReference type="RefSeq" id="WP_317767749.1">
    <property type="nucleotide sequence ID" value="NZ_WERV01000001.1"/>
</dbReference>
<dbReference type="Proteomes" id="UP001281024">
    <property type="component" value="Unassembled WGS sequence"/>
</dbReference>
<comment type="pathway">
    <text evidence="1 8">Lipid metabolism; fatty acid biosynthesis.</text>
</comment>
<sequence>MDEKTIKDLIEQINQSSIREFDLTVDGVRLYLSKNKNNRESSTSKTADKPASSAQVPLDSNNSDSNDEVSEADKGKAKAKAKQQEDENTSTINSPLVGVAYLQANPDAESYVKVGDQVKAGDVVCVIEAMKMMTEIKSSVSGTVAEILIDNESMVDYDQPLIKVHTEAKK</sequence>
<dbReference type="Pfam" id="PF00364">
    <property type="entry name" value="Biotin_lipoyl"/>
    <property type="match status" value="1"/>
</dbReference>
<keyword evidence="6 8" id="KW-0275">Fatty acid biosynthesis</keyword>
<evidence type="ECO:0000256" key="3">
    <source>
        <dbReference type="ARBA" id="ARBA00022516"/>
    </source>
</evidence>
<dbReference type="GO" id="GO:0003989">
    <property type="term" value="F:acetyl-CoA carboxylase activity"/>
    <property type="evidence" value="ECO:0007669"/>
    <property type="project" value="InterPro"/>
</dbReference>
<evidence type="ECO:0000313" key="11">
    <source>
        <dbReference type="EMBL" id="MDV7714325.1"/>
    </source>
</evidence>
<dbReference type="InterPro" id="IPR050709">
    <property type="entry name" value="Biotin_Carboxyl_Carrier/Decarb"/>
</dbReference>
<evidence type="ECO:0000259" key="10">
    <source>
        <dbReference type="PROSITE" id="PS50968"/>
    </source>
</evidence>
<dbReference type="PANTHER" id="PTHR45266:SF3">
    <property type="entry name" value="OXALOACETATE DECARBOXYLASE ALPHA CHAIN"/>
    <property type="match status" value="1"/>
</dbReference>
<dbReference type="AlphaFoldDB" id="A0AAJ2P0Q7"/>
<evidence type="ECO:0000256" key="1">
    <source>
        <dbReference type="ARBA" id="ARBA00005194"/>
    </source>
</evidence>
<dbReference type="SUPFAM" id="SSF51230">
    <property type="entry name" value="Single hybrid motif"/>
    <property type="match status" value="1"/>
</dbReference>
<dbReference type="PRINTS" id="PR01071">
    <property type="entry name" value="ACOABIOTINCC"/>
</dbReference>
<evidence type="ECO:0000256" key="8">
    <source>
        <dbReference type="RuleBase" id="RU364072"/>
    </source>
</evidence>
<dbReference type="InterPro" id="IPR011053">
    <property type="entry name" value="Single_hybrid_motif"/>
</dbReference>
<dbReference type="PROSITE" id="PS50968">
    <property type="entry name" value="BIOTINYL_LIPOYL"/>
    <property type="match status" value="1"/>
</dbReference>
<comment type="caution">
    <text evidence="11">The sequence shown here is derived from an EMBL/GenBank/DDBJ whole genome shotgun (WGS) entry which is preliminary data.</text>
</comment>
<dbReference type="FunFam" id="2.40.50.100:FF:000003">
    <property type="entry name" value="Acetyl-CoA carboxylase biotin carboxyl carrier protein"/>
    <property type="match status" value="1"/>
</dbReference>
<dbReference type="InterPro" id="IPR001882">
    <property type="entry name" value="Biotin_BS"/>
</dbReference>
<dbReference type="CDD" id="cd06850">
    <property type="entry name" value="biotinyl_domain"/>
    <property type="match status" value="1"/>
</dbReference>
<feature type="region of interest" description="Disordered" evidence="9">
    <location>
        <begin position="32"/>
        <end position="93"/>
    </location>
</feature>
<protein>
    <recommendedName>
        <fullName evidence="2 8">Biotin carboxyl carrier protein of acetyl-CoA carboxylase</fullName>
    </recommendedName>
</protein>
<organism evidence="11 12">
    <name type="scientific">Oenococcus oeni</name>
    <name type="common">Leuconostoc oenos</name>
    <dbReference type="NCBI Taxonomy" id="1247"/>
    <lineage>
        <taxon>Bacteria</taxon>
        <taxon>Bacillati</taxon>
        <taxon>Bacillota</taxon>
        <taxon>Bacilli</taxon>
        <taxon>Lactobacillales</taxon>
        <taxon>Lactobacillaceae</taxon>
        <taxon>Oenococcus</taxon>
    </lineage>
</organism>
<dbReference type="EMBL" id="WERV01000001">
    <property type="protein sequence ID" value="MDV7714325.1"/>
    <property type="molecule type" value="Genomic_DNA"/>
</dbReference>
<evidence type="ECO:0000256" key="5">
    <source>
        <dbReference type="ARBA" id="ARBA00023098"/>
    </source>
</evidence>
<dbReference type="PROSITE" id="PS00188">
    <property type="entry name" value="BIOTIN"/>
    <property type="match status" value="1"/>
</dbReference>
<evidence type="ECO:0000256" key="6">
    <source>
        <dbReference type="ARBA" id="ARBA00023160"/>
    </source>
</evidence>
<name>A0AAJ2P0Q7_OENOE</name>
<keyword evidence="3 8" id="KW-0444">Lipid biosynthesis</keyword>
<dbReference type="PANTHER" id="PTHR45266">
    <property type="entry name" value="OXALOACETATE DECARBOXYLASE ALPHA CHAIN"/>
    <property type="match status" value="1"/>
</dbReference>
<feature type="domain" description="Lipoyl-binding" evidence="10">
    <location>
        <begin position="89"/>
        <end position="165"/>
    </location>
</feature>
<evidence type="ECO:0000313" key="12">
    <source>
        <dbReference type="Proteomes" id="UP001281024"/>
    </source>
</evidence>
<dbReference type="InterPro" id="IPR000089">
    <property type="entry name" value="Biotin_lipoyl"/>
</dbReference>
<dbReference type="InterPro" id="IPR001249">
    <property type="entry name" value="AcCoA_biotinCC"/>
</dbReference>
<evidence type="ECO:0000256" key="9">
    <source>
        <dbReference type="SAM" id="MobiDB-lite"/>
    </source>
</evidence>
<reference evidence="11" key="1">
    <citation type="submission" date="2019-10" db="EMBL/GenBank/DDBJ databases">
        <title>Malate fermentation in French cider.</title>
        <authorList>
            <person name="Cousin F.J."/>
            <person name="Medina Fernandez S."/>
            <person name="Misery B."/>
            <person name="Laplace J.-M."/>
            <person name="Cretenet M."/>
        </authorList>
    </citation>
    <scope>NUCLEOTIDE SEQUENCE</scope>
    <source>
        <strain evidence="11">UCMA15129</strain>
    </source>
</reference>